<dbReference type="AlphaFoldDB" id="A0A2P2JW35"/>
<name>A0A2P2JW35_RHIMU</name>
<proteinExistence type="predicted"/>
<dbReference type="EMBL" id="GGEC01017180">
    <property type="protein sequence ID" value="MBW97663.1"/>
    <property type="molecule type" value="Transcribed_RNA"/>
</dbReference>
<sequence>MTPYTISQCQIQQSFTTRFPAHFLVMNYPLI</sequence>
<evidence type="ECO:0000313" key="1">
    <source>
        <dbReference type="EMBL" id="MBW97663.1"/>
    </source>
</evidence>
<reference evidence="1" key="1">
    <citation type="submission" date="2018-02" db="EMBL/GenBank/DDBJ databases">
        <title>Rhizophora mucronata_Transcriptome.</title>
        <authorList>
            <person name="Meera S.P."/>
            <person name="Sreeshan A."/>
            <person name="Augustine A."/>
        </authorList>
    </citation>
    <scope>NUCLEOTIDE SEQUENCE</scope>
    <source>
        <tissue evidence="1">Leaf</tissue>
    </source>
</reference>
<accession>A0A2P2JW35</accession>
<protein>
    <submittedName>
        <fullName evidence="1">Uncharacterized protein</fullName>
    </submittedName>
</protein>
<organism evidence="1">
    <name type="scientific">Rhizophora mucronata</name>
    <name type="common">Asiatic mangrove</name>
    <dbReference type="NCBI Taxonomy" id="61149"/>
    <lineage>
        <taxon>Eukaryota</taxon>
        <taxon>Viridiplantae</taxon>
        <taxon>Streptophyta</taxon>
        <taxon>Embryophyta</taxon>
        <taxon>Tracheophyta</taxon>
        <taxon>Spermatophyta</taxon>
        <taxon>Magnoliopsida</taxon>
        <taxon>eudicotyledons</taxon>
        <taxon>Gunneridae</taxon>
        <taxon>Pentapetalae</taxon>
        <taxon>rosids</taxon>
        <taxon>fabids</taxon>
        <taxon>Malpighiales</taxon>
        <taxon>Rhizophoraceae</taxon>
        <taxon>Rhizophora</taxon>
    </lineage>
</organism>